<dbReference type="PANTHER" id="PTHR20881:SF0">
    <property type="entry name" value="3-METHYL-2-OXOBUTANOATE HYDROXYMETHYLTRANSFERASE"/>
    <property type="match status" value="1"/>
</dbReference>
<feature type="binding site" evidence="8 10">
    <location>
        <position position="121"/>
    </location>
    <ligand>
        <name>3-methyl-2-oxobutanoate</name>
        <dbReference type="ChEBI" id="CHEBI:11851"/>
    </ligand>
</feature>
<evidence type="ECO:0000256" key="10">
    <source>
        <dbReference type="PIRSR" id="PIRSR000388-2"/>
    </source>
</evidence>
<dbReference type="AlphaFoldDB" id="A0A3M3ZE71"/>
<dbReference type="GO" id="GO:0015940">
    <property type="term" value="P:pantothenate biosynthetic process"/>
    <property type="evidence" value="ECO:0007669"/>
    <property type="project" value="UniProtKB-UniRule"/>
</dbReference>
<evidence type="ECO:0000256" key="2">
    <source>
        <dbReference type="ARBA" id="ARBA00008676"/>
    </source>
</evidence>
<keyword evidence="8 11" id="KW-0460">Magnesium</keyword>
<sequence length="303" mass="32189">MRNRPLQNTATRRCACFSRMTLTRCIPVFTAPDGGLYMPNITVTSLLAMKQKGEKITMLTCYDATFAHTACQAGVEVLLVGDSLGMVLQGHDSTLPVTTAEMAYHVACVKRGNAGALILADLPFMANATLEQTFLNSTTLMQAGAHMIKVEGAAWLGESIRLLAERGIPVCAHMGLTPQSVNVLGGYKVQGRLEAQARQMRADAIALEQAGAAMILLECVPSELAEEITQAVNVPVIGIGAGSATDGQVLVLHDMLGLSISGRVPKFVKNFMIGQPDIQSAIQAYVTAVKDVSFPAIEHGFSA</sequence>
<dbReference type="GO" id="GO:0005737">
    <property type="term" value="C:cytoplasm"/>
    <property type="evidence" value="ECO:0007669"/>
    <property type="project" value="UniProtKB-SubCell"/>
</dbReference>
<dbReference type="FunFam" id="3.20.20.60:FF:000003">
    <property type="entry name" value="3-methyl-2-oxobutanoate hydroxymethyltransferase"/>
    <property type="match status" value="1"/>
</dbReference>
<evidence type="ECO:0000313" key="12">
    <source>
        <dbReference type="EMBL" id="RMO92214.1"/>
    </source>
</evidence>
<evidence type="ECO:0000256" key="7">
    <source>
        <dbReference type="ARBA" id="ARBA00056497"/>
    </source>
</evidence>
<dbReference type="InterPro" id="IPR040442">
    <property type="entry name" value="Pyrv_kinase-like_dom_sf"/>
</dbReference>
<dbReference type="PANTHER" id="PTHR20881">
    <property type="entry name" value="3-METHYL-2-OXOBUTANOATE HYDROXYMETHYLTRANSFERASE"/>
    <property type="match status" value="1"/>
</dbReference>
<accession>A0A3M3ZE71</accession>
<evidence type="ECO:0000256" key="4">
    <source>
        <dbReference type="ARBA" id="ARBA00022655"/>
    </source>
</evidence>
<dbReference type="EC" id="2.1.2.11" evidence="8"/>
<feature type="binding site" evidence="8 11">
    <location>
        <position position="151"/>
    </location>
    <ligand>
        <name>Mg(2+)</name>
        <dbReference type="ChEBI" id="CHEBI:18420"/>
    </ligand>
</feature>
<dbReference type="GO" id="GO:0008168">
    <property type="term" value="F:methyltransferase activity"/>
    <property type="evidence" value="ECO:0007669"/>
    <property type="project" value="UniProtKB-KW"/>
</dbReference>
<dbReference type="Gene3D" id="3.20.20.60">
    <property type="entry name" value="Phosphoenolpyruvate-binding domains"/>
    <property type="match status" value="1"/>
</dbReference>
<dbReference type="Proteomes" id="UP000279372">
    <property type="component" value="Unassembled WGS sequence"/>
</dbReference>
<dbReference type="SUPFAM" id="SSF51621">
    <property type="entry name" value="Phosphoenolpyruvate/pyruvate domain"/>
    <property type="match status" value="1"/>
</dbReference>
<keyword evidence="8" id="KW-0963">Cytoplasm</keyword>
<comment type="pathway">
    <text evidence="1 8">Cofactor biosynthesis; (R)-pantothenate biosynthesis; (R)-pantoate from 3-methyl-2-oxobutanoate: step 1/2.</text>
</comment>
<keyword evidence="12" id="KW-0489">Methyltransferase</keyword>
<comment type="subcellular location">
    <subcellularLocation>
        <location evidence="8">Cytoplasm</location>
    </subcellularLocation>
</comment>
<dbReference type="InterPro" id="IPR003700">
    <property type="entry name" value="Pantoate_hydroxy_MeTrfase"/>
</dbReference>
<comment type="caution">
    <text evidence="12">The sequence shown here is derived from an EMBL/GenBank/DDBJ whole genome shotgun (WGS) entry which is preliminary data.</text>
</comment>
<evidence type="ECO:0000256" key="9">
    <source>
        <dbReference type="PIRSR" id="PIRSR000388-1"/>
    </source>
</evidence>
<comment type="cofactor">
    <cofactor evidence="8 11">
        <name>Mg(2+)</name>
        <dbReference type="ChEBI" id="CHEBI:18420"/>
    </cofactor>
    <text evidence="8 11">Binds 1 Mg(2+) ion per subunit.</text>
</comment>
<dbReference type="NCBIfam" id="TIGR00222">
    <property type="entry name" value="panB"/>
    <property type="match status" value="1"/>
</dbReference>
<dbReference type="HAMAP" id="MF_00156">
    <property type="entry name" value="PanB"/>
    <property type="match status" value="1"/>
</dbReference>
<dbReference type="UniPathway" id="UPA00028">
    <property type="reaction ID" value="UER00003"/>
</dbReference>
<feature type="binding site" evidence="8 11">
    <location>
        <position position="82"/>
    </location>
    <ligand>
        <name>Mg(2+)</name>
        <dbReference type="ChEBI" id="CHEBI:18420"/>
    </ligand>
</feature>
<keyword evidence="4 8" id="KW-0566">Pantothenate biosynthesis</keyword>
<keyword evidence="6 8" id="KW-0479">Metal-binding</keyword>
<dbReference type="PIRSF" id="PIRSF000388">
    <property type="entry name" value="Pantoate_hydroxy_MeTrfase"/>
    <property type="match status" value="1"/>
</dbReference>
<dbReference type="GO" id="GO:0003864">
    <property type="term" value="F:3-methyl-2-oxobutanoate hydroxymethyltransferase activity"/>
    <property type="evidence" value="ECO:0007669"/>
    <property type="project" value="UniProtKB-UniRule"/>
</dbReference>
<gene>
    <name evidence="8" type="primary">panB</name>
    <name evidence="12" type="ORF">ALQ33_05222</name>
</gene>
<dbReference type="CDD" id="cd06557">
    <property type="entry name" value="KPHMT-like"/>
    <property type="match status" value="1"/>
</dbReference>
<evidence type="ECO:0000256" key="3">
    <source>
        <dbReference type="ARBA" id="ARBA00011424"/>
    </source>
</evidence>
<dbReference type="NCBIfam" id="NF001452">
    <property type="entry name" value="PRK00311.1"/>
    <property type="match status" value="1"/>
</dbReference>
<dbReference type="GO" id="GO:0000287">
    <property type="term" value="F:magnesium ion binding"/>
    <property type="evidence" value="ECO:0007669"/>
    <property type="project" value="TreeGrafter"/>
</dbReference>
<feature type="binding site" evidence="8 10">
    <location>
        <begin position="82"/>
        <end position="83"/>
    </location>
    <ligand>
        <name>3-methyl-2-oxobutanoate</name>
        <dbReference type="ChEBI" id="CHEBI:11851"/>
    </ligand>
</feature>
<proteinExistence type="inferred from homology"/>
<comment type="function">
    <text evidence="7 8">Catalyzes the reversible reaction in which hydroxymethyl group from 5,10-methylenetetrahydrofolate is transferred onto alpha-ketoisovalerate to form ketopantoate.</text>
</comment>
<evidence type="ECO:0000256" key="8">
    <source>
        <dbReference type="HAMAP-Rule" id="MF_00156"/>
    </source>
</evidence>
<comment type="catalytic activity">
    <reaction evidence="8">
        <text>(6R)-5,10-methylene-5,6,7,8-tetrahydrofolate + 3-methyl-2-oxobutanoate + H2O = 2-dehydropantoate + (6S)-5,6,7,8-tetrahydrofolate</text>
        <dbReference type="Rhea" id="RHEA:11824"/>
        <dbReference type="ChEBI" id="CHEBI:11561"/>
        <dbReference type="ChEBI" id="CHEBI:11851"/>
        <dbReference type="ChEBI" id="CHEBI:15377"/>
        <dbReference type="ChEBI" id="CHEBI:15636"/>
        <dbReference type="ChEBI" id="CHEBI:57453"/>
        <dbReference type="EC" id="2.1.2.11"/>
    </reaction>
</comment>
<dbReference type="EMBL" id="RBQB01000113">
    <property type="protein sequence ID" value="RMO92214.1"/>
    <property type="molecule type" value="Genomic_DNA"/>
</dbReference>
<feature type="binding site" evidence="8 11">
    <location>
        <position position="121"/>
    </location>
    <ligand>
        <name>Mg(2+)</name>
        <dbReference type="ChEBI" id="CHEBI:18420"/>
    </ligand>
</feature>
<dbReference type="InterPro" id="IPR015813">
    <property type="entry name" value="Pyrv/PenolPyrv_kinase-like_dom"/>
</dbReference>
<keyword evidence="5 8" id="KW-0808">Transferase</keyword>
<evidence type="ECO:0000256" key="1">
    <source>
        <dbReference type="ARBA" id="ARBA00005033"/>
    </source>
</evidence>
<evidence type="ECO:0000256" key="11">
    <source>
        <dbReference type="PIRSR" id="PIRSR000388-3"/>
    </source>
</evidence>
<organism evidence="12 13">
    <name type="scientific">Pseudomonas syringae pv. philadelphi</name>
    <dbReference type="NCBI Taxonomy" id="251706"/>
    <lineage>
        <taxon>Bacteria</taxon>
        <taxon>Pseudomonadati</taxon>
        <taxon>Pseudomonadota</taxon>
        <taxon>Gammaproteobacteria</taxon>
        <taxon>Pseudomonadales</taxon>
        <taxon>Pseudomonadaceae</taxon>
        <taxon>Pseudomonas</taxon>
    </lineage>
</organism>
<name>A0A3M3ZE71_9PSED</name>
<feature type="binding site" evidence="8 10">
    <location>
        <position position="149"/>
    </location>
    <ligand>
        <name>3-methyl-2-oxobutanoate</name>
        <dbReference type="ChEBI" id="CHEBI:11851"/>
    </ligand>
</feature>
<reference evidence="12 13" key="1">
    <citation type="submission" date="2018-08" db="EMBL/GenBank/DDBJ databases">
        <title>Recombination of ecologically and evolutionarily significant loci maintains genetic cohesion in the Pseudomonas syringae species complex.</title>
        <authorList>
            <person name="Dillon M."/>
            <person name="Thakur S."/>
            <person name="Almeida R.N.D."/>
            <person name="Weir B.S."/>
            <person name="Guttman D.S."/>
        </authorList>
    </citation>
    <scope>NUCLEOTIDE SEQUENCE [LARGE SCALE GENOMIC DNA]</scope>
    <source>
        <strain evidence="12 13">ICMP 8902</strain>
    </source>
</reference>
<dbReference type="GO" id="GO:0032259">
    <property type="term" value="P:methylation"/>
    <property type="evidence" value="ECO:0007669"/>
    <property type="project" value="UniProtKB-KW"/>
</dbReference>
<protein>
    <recommendedName>
        <fullName evidence="8">3-methyl-2-oxobutanoate hydroxymethyltransferase</fullName>
        <ecNumber evidence="8">2.1.2.11</ecNumber>
    </recommendedName>
    <alternativeName>
        <fullName evidence="8">Ketopantoate hydroxymethyltransferase</fullName>
        <shortName evidence="8">KPHMT</shortName>
    </alternativeName>
</protein>
<dbReference type="Pfam" id="PF02548">
    <property type="entry name" value="Pantoate_transf"/>
    <property type="match status" value="1"/>
</dbReference>
<evidence type="ECO:0000256" key="5">
    <source>
        <dbReference type="ARBA" id="ARBA00022679"/>
    </source>
</evidence>
<evidence type="ECO:0000256" key="6">
    <source>
        <dbReference type="ARBA" id="ARBA00022723"/>
    </source>
</evidence>
<feature type="active site" description="Proton acceptor" evidence="8 9">
    <location>
        <position position="218"/>
    </location>
</feature>
<comment type="similarity">
    <text evidence="2 8">Belongs to the PanB family.</text>
</comment>
<evidence type="ECO:0000313" key="13">
    <source>
        <dbReference type="Proteomes" id="UP000279372"/>
    </source>
</evidence>
<comment type="subunit">
    <text evidence="3 8">Homodecamer; pentamer of dimers.</text>
</comment>